<feature type="signal peptide" evidence="1">
    <location>
        <begin position="1"/>
        <end position="22"/>
    </location>
</feature>
<gene>
    <name evidence="2" type="ORF">ACA1_314550</name>
</gene>
<dbReference type="Proteomes" id="UP000011083">
    <property type="component" value="Unassembled WGS sequence"/>
</dbReference>
<accession>L8HGF5</accession>
<protein>
    <submittedName>
        <fullName evidence="2">Uncharacterized protein</fullName>
    </submittedName>
</protein>
<reference evidence="2 3" key="1">
    <citation type="journal article" date="2013" name="Genome Biol.">
        <title>Genome of Acanthamoeba castellanii highlights extensive lateral gene transfer and early evolution of tyrosine kinase signaling.</title>
        <authorList>
            <person name="Clarke M."/>
            <person name="Lohan A.J."/>
            <person name="Liu B."/>
            <person name="Lagkouvardos I."/>
            <person name="Roy S."/>
            <person name="Zafar N."/>
            <person name="Bertelli C."/>
            <person name="Schilde C."/>
            <person name="Kianianmomeni A."/>
            <person name="Burglin T.R."/>
            <person name="Frech C."/>
            <person name="Turcotte B."/>
            <person name="Kopec K.O."/>
            <person name="Synnott J.M."/>
            <person name="Choo C."/>
            <person name="Paponov I."/>
            <person name="Finkler A."/>
            <person name="Soon Heng Tan C."/>
            <person name="Hutchins A.P."/>
            <person name="Weinmeier T."/>
            <person name="Rattei T."/>
            <person name="Chu J.S."/>
            <person name="Gimenez G."/>
            <person name="Irimia M."/>
            <person name="Rigden D.J."/>
            <person name="Fitzpatrick D.A."/>
            <person name="Lorenzo-Morales J."/>
            <person name="Bateman A."/>
            <person name="Chiu C.H."/>
            <person name="Tang P."/>
            <person name="Hegemann P."/>
            <person name="Fromm H."/>
            <person name="Raoult D."/>
            <person name="Greub G."/>
            <person name="Miranda-Saavedra D."/>
            <person name="Chen N."/>
            <person name="Nash P."/>
            <person name="Ginger M.L."/>
            <person name="Horn M."/>
            <person name="Schaap P."/>
            <person name="Caler L."/>
            <person name="Loftus B."/>
        </authorList>
    </citation>
    <scope>NUCLEOTIDE SEQUENCE [LARGE SCALE GENOMIC DNA]</scope>
    <source>
        <strain evidence="2 3">Neff</strain>
    </source>
</reference>
<keyword evidence="3" id="KW-1185">Reference proteome</keyword>
<feature type="chain" id="PRO_5003990442" evidence="1">
    <location>
        <begin position="23"/>
        <end position="174"/>
    </location>
</feature>
<organism evidence="2 3">
    <name type="scientific">Acanthamoeba castellanii (strain ATCC 30010 / Neff)</name>
    <dbReference type="NCBI Taxonomy" id="1257118"/>
    <lineage>
        <taxon>Eukaryota</taxon>
        <taxon>Amoebozoa</taxon>
        <taxon>Discosea</taxon>
        <taxon>Longamoebia</taxon>
        <taxon>Centramoebida</taxon>
        <taxon>Acanthamoebidae</taxon>
        <taxon>Acanthamoeba</taxon>
    </lineage>
</organism>
<dbReference type="GeneID" id="14924802"/>
<evidence type="ECO:0000313" key="2">
    <source>
        <dbReference type="EMBL" id="ELR23808.1"/>
    </source>
</evidence>
<evidence type="ECO:0000256" key="1">
    <source>
        <dbReference type="SAM" id="SignalP"/>
    </source>
</evidence>
<feature type="non-terminal residue" evidence="2">
    <location>
        <position position="174"/>
    </location>
</feature>
<keyword evidence="1" id="KW-0732">Signal</keyword>
<evidence type="ECO:0000313" key="3">
    <source>
        <dbReference type="Proteomes" id="UP000011083"/>
    </source>
</evidence>
<dbReference type="KEGG" id="acan:ACA1_314550"/>
<dbReference type="RefSeq" id="XP_004353336.1">
    <property type="nucleotide sequence ID" value="XM_004353284.1"/>
</dbReference>
<sequence>MQHISLLKVLLAVAFVVATAQADPIGECLRSRPTQELTWGSEGYLPGSPGEASLTGWRVKLGLTEAQFNATVQEAFTWYRERYGIDTTLLAYDPSSGIGVFPQGYMVPTYLNASGNYRLWSSNNPFTIGNCYEMSVIELVFFFYDQLAGTPYGGAYGDWARVYNPGGSNVSVGD</sequence>
<proteinExistence type="predicted"/>
<dbReference type="VEuPathDB" id="AmoebaDB:ACA1_314550"/>
<name>L8HGF5_ACACF</name>
<dbReference type="EMBL" id="KB007849">
    <property type="protein sequence ID" value="ELR23808.1"/>
    <property type="molecule type" value="Genomic_DNA"/>
</dbReference>
<dbReference type="AlphaFoldDB" id="L8HGF5"/>